<proteinExistence type="predicted"/>
<accession>A0ACC3A6M2</accession>
<evidence type="ECO:0000313" key="1">
    <source>
        <dbReference type="EMBL" id="KAJ9655852.1"/>
    </source>
</evidence>
<dbReference type="EMBL" id="JAPDRQ010000088">
    <property type="protein sequence ID" value="KAJ9655852.1"/>
    <property type="molecule type" value="Genomic_DNA"/>
</dbReference>
<reference evidence="1" key="1">
    <citation type="submission" date="2022-10" db="EMBL/GenBank/DDBJ databases">
        <title>Culturing micro-colonial fungi from biological soil crusts in the Mojave desert and describing Neophaeococcomyces mojavensis, and introducing the new genera and species Taxawa tesnikishii.</title>
        <authorList>
            <person name="Kurbessoian T."/>
            <person name="Stajich J.E."/>
        </authorList>
    </citation>
    <scope>NUCLEOTIDE SEQUENCE</scope>
    <source>
        <strain evidence="1">JES_112</strain>
    </source>
</reference>
<name>A0ACC3A6M2_9EURO</name>
<dbReference type="Proteomes" id="UP001172386">
    <property type="component" value="Unassembled WGS sequence"/>
</dbReference>
<comment type="caution">
    <text evidence="1">The sequence shown here is derived from an EMBL/GenBank/DDBJ whole genome shotgun (WGS) entry which is preliminary data.</text>
</comment>
<gene>
    <name evidence="1" type="ORF">H2198_005389</name>
</gene>
<evidence type="ECO:0000313" key="2">
    <source>
        <dbReference type="Proteomes" id="UP001172386"/>
    </source>
</evidence>
<organism evidence="1 2">
    <name type="scientific">Neophaeococcomyces mojaviensis</name>
    <dbReference type="NCBI Taxonomy" id="3383035"/>
    <lineage>
        <taxon>Eukaryota</taxon>
        <taxon>Fungi</taxon>
        <taxon>Dikarya</taxon>
        <taxon>Ascomycota</taxon>
        <taxon>Pezizomycotina</taxon>
        <taxon>Eurotiomycetes</taxon>
        <taxon>Chaetothyriomycetidae</taxon>
        <taxon>Chaetothyriales</taxon>
        <taxon>Chaetothyriales incertae sedis</taxon>
        <taxon>Neophaeococcomyces</taxon>
    </lineage>
</organism>
<keyword evidence="2" id="KW-1185">Reference proteome</keyword>
<protein>
    <submittedName>
        <fullName evidence="1">Uncharacterized protein</fullName>
    </submittedName>
</protein>
<sequence>MSTALTPKNNDIVESQTEVACGGEFEEAETKTINLDDDPAGGVDQMLVYLYTLKVPALGTDWKNADYAHCLGDKYNLPHLKDAGRFWFLQRFRVSLGTWYKSSESVQTCWIMIIKKVWSYQTDDSPELRSAILDNLMPNSKPILENEKFQTFMMRNKDFLWAFMRALAEKVSLKW</sequence>